<dbReference type="EMBL" id="HBNR01068831">
    <property type="protein sequence ID" value="CAE4642461.1"/>
    <property type="molecule type" value="Transcribed_RNA"/>
</dbReference>
<feature type="compositionally biased region" description="Low complexity" evidence="1">
    <location>
        <begin position="73"/>
        <end position="94"/>
    </location>
</feature>
<evidence type="ECO:0000313" key="2">
    <source>
        <dbReference type="EMBL" id="CAE4642461.1"/>
    </source>
</evidence>
<feature type="compositionally biased region" description="Pro residues" evidence="1">
    <location>
        <begin position="36"/>
        <end position="57"/>
    </location>
</feature>
<feature type="compositionally biased region" description="Low complexity" evidence="1">
    <location>
        <begin position="1"/>
        <end position="26"/>
    </location>
</feature>
<protein>
    <submittedName>
        <fullName evidence="2">Uncharacterized protein</fullName>
    </submittedName>
</protein>
<accession>A0A7S4SDL0</accession>
<reference evidence="2" key="1">
    <citation type="submission" date="2021-01" db="EMBL/GenBank/DDBJ databases">
        <authorList>
            <person name="Corre E."/>
            <person name="Pelletier E."/>
            <person name="Niang G."/>
            <person name="Scheremetjew M."/>
            <person name="Finn R."/>
            <person name="Kale V."/>
            <person name="Holt S."/>
            <person name="Cochrane G."/>
            <person name="Meng A."/>
            <person name="Brown T."/>
            <person name="Cohen L."/>
        </authorList>
    </citation>
    <scope>NUCLEOTIDE SEQUENCE</scope>
    <source>
        <strain evidence="2">CCMP3105</strain>
    </source>
</reference>
<evidence type="ECO:0000256" key="1">
    <source>
        <dbReference type="SAM" id="MobiDB-lite"/>
    </source>
</evidence>
<feature type="region of interest" description="Disordered" evidence="1">
    <location>
        <begin position="1"/>
        <end position="95"/>
    </location>
</feature>
<organism evidence="2">
    <name type="scientific">Alexandrium monilatum</name>
    <dbReference type="NCBI Taxonomy" id="311494"/>
    <lineage>
        <taxon>Eukaryota</taxon>
        <taxon>Sar</taxon>
        <taxon>Alveolata</taxon>
        <taxon>Dinophyceae</taxon>
        <taxon>Gonyaulacales</taxon>
        <taxon>Pyrocystaceae</taxon>
        <taxon>Alexandrium</taxon>
    </lineage>
</organism>
<dbReference type="InterPro" id="IPR036410">
    <property type="entry name" value="HSP_DnaJ_Cys-rich_dom_sf"/>
</dbReference>
<name>A0A7S4SDL0_9DINO</name>
<dbReference type="SUPFAM" id="SSF57938">
    <property type="entry name" value="DnaJ/Hsp40 cysteine-rich domain"/>
    <property type="match status" value="1"/>
</dbReference>
<dbReference type="AlphaFoldDB" id="A0A7S4SDL0"/>
<sequence length="420" mass="42990">MPPSEGEPAVPSASSSPVAPLAPGAARIRRRGPSPSARPPPAPTPPPAPPPALPPRGPAASPEAEARAGGGLEELPSEPSLSSSDSDPDAAPGAWRHGLCAPAGIPPGLPTHVLLAVEWVRGVPREDVERAAPAPAGRRGLGHVLDSGAPLGQASATMTVLRHGAENSLELSRGRCVLPFTSLRAAAQTDRHQGQGFCEALWGTGSPGEVCVRLGTGQHAVRLAFLIGWEVFSMTEMLELRASTRRFFAVQPLFRPADMHSPMKRPVGEVRLSLELWPPASSFPDLGAGRQGPPRRSAPDVASSYLSGCPLCDGVGRRRCDGCGGHGALVCRACDGMPALPCRPCGGTGVLQQGLAAIGEAGSAGAVVSASRCMACWGAAIAGECQACFGTGAFRCGNCCGAGWLPCARCVPCGPALQRE</sequence>
<gene>
    <name evidence="2" type="ORF">AMON00008_LOCUS48739</name>
</gene>
<proteinExistence type="predicted"/>